<organism evidence="1">
    <name type="scientific">marine sediment metagenome</name>
    <dbReference type="NCBI Taxonomy" id="412755"/>
    <lineage>
        <taxon>unclassified sequences</taxon>
        <taxon>metagenomes</taxon>
        <taxon>ecological metagenomes</taxon>
    </lineage>
</organism>
<comment type="caution">
    <text evidence="1">The sequence shown here is derived from an EMBL/GenBank/DDBJ whole genome shotgun (WGS) entry which is preliminary data.</text>
</comment>
<dbReference type="EMBL" id="LAZR01011573">
    <property type="protein sequence ID" value="KKM60990.1"/>
    <property type="molecule type" value="Genomic_DNA"/>
</dbReference>
<evidence type="ECO:0000313" key="1">
    <source>
        <dbReference type="EMBL" id="KKM60990.1"/>
    </source>
</evidence>
<accession>A0A0F9LA76</accession>
<protein>
    <submittedName>
        <fullName evidence="1">Uncharacterized protein</fullName>
    </submittedName>
</protein>
<sequence length="132" mass="15106">MRLQELKEEAKTEREAMDDVRRIQRRNLIAVKRQSGGKSFEEVMLATPNLYVVEYRIRGSRINGTFLVNAKSKSEANQIVKAIDLDYTGMKAQILQQAVDEMGIPEEWLEYFIPEMGRIPEPGQAEFIDAGT</sequence>
<name>A0A0F9LA76_9ZZZZ</name>
<dbReference type="AlphaFoldDB" id="A0A0F9LA76"/>
<reference evidence="1" key="1">
    <citation type="journal article" date="2015" name="Nature">
        <title>Complex archaea that bridge the gap between prokaryotes and eukaryotes.</title>
        <authorList>
            <person name="Spang A."/>
            <person name="Saw J.H."/>
            <person name="Jorgensen S.L."/>
            <person name="Zaremba-Niedzwiedzka K."/>
            <person name="Martijn J."/>
            <person name="Lind A.E."/>
            <person name="van Eijk R."/>
            <person name="Schleper C."/>
            <person name="Guy L."/>
            <person name="Ettema T.J."/>
        </authorList>
    </citation>
    <scope>NUCLEOTIDE SEQUENCE</scope>
</reference>
<gene>
    <name evidence="1" type="ORF">LCGC14_1536260</name>
</gene>
<proteinExistence type="predicted"/>